<dbReference type="Proteomes" id="UP000268014">
    <property type="component" value="Unassembled WGS sequence"/>
</dbReference>
<feature type="compositionally biased region" description="Basic and acidic residues" evidence="1">
    <location>
        <begin position="78"/>
        <end position="87"/>
    </location>
</feature>
<accession>A0A0N4X8I0</accession>
<evidence type="ECO:0000256" key="1">
    <source>
        <dbReference type="SAM" id="MobiDB-lite"/>
    </source>
</evidence>
<dbReference type="WBParaSite" id="HPLM_0002067201-mRNA-1">
    <property type="protein sequence ID" value="HPLM_0002067201-mRNA-1"/>
    <property type="gene ID" value="HPLM_0002067201"/>
</dbReference>
<dbReference type="EMBL" id="UZAF01022457">
    <property type="protein sequence ID" value="VDO85297.1"/>
    <property type="molecule type" value="Genomic_DNA"/>
</dbReference>
<evidence type="ECO:0000313" key="4">
    <source>
        <dbReference type="WBParaSite" id="HPLM_0002067201-mRNA-1"/>
    </source>
</evidence>
<feature type="region of interest" description="Disordered" evidence="1">
    <location>
        <begin position="62"/>
        <end position="87"/>
    </location>
</feature>
<organism evidence="4">
    <name type="scientific">Haemonchus placei</name>
    <name type="common">Barber's pole worm</name>
    <dbReference type="NCBI Taxonomy" id="6290"/>
    <lineage>
        <taxon>Eukaryota</taxon>
        <taxon>Metazoa</taxon>
        <taxon>Ecdysozoa</taxon>
        <taxon>Nematoda</taxon>
        <taxon>Chromadorea</taxon>
        <taxon>Rhabditida</taxon>
        <taxon>Rhabditina</taxon>
        <taxon>Rhabditomorpha</taxon>
        <taxon>Strongyloidea</taxon>
        <taxon>Trichostrongylidae</taxon>
        <taxon>Haemonchus</taxon>
    </lineage>
</organism>
<reference evidence="4" key="1">
    <citation type="submission" date="2017-02" db="UniProtKB">
        <authorList>
            <consortium name="WormBaseParasite"/>
        </authorList>
    </citation>
    <scope>IDENTIFICATION</scope>
</reference>
<dbReference type="AlphaFoldDB" id="A0A0N4X8I0"/>
<name>A0A0N4X8I0_HAEPC</name>
<reference evidence="2 3" key="2">
    <citation type="submission" date="2018-11" db="EMBL/GenBank/DDBJ databases">
        <authorList>
            <consortium name="Pathogen Informatics"/>
        </authorList>
    </citation>
    <scope>NUCLEOTIDE SEQUENCE [LARGE SCALE GENOMIC DNA]</scope>
    <source>
        <strain evidence="2 3">MHpl1</strain>
    </source>
</reference>
<evidence type="ECO:0000313" key="3">
    <source>
        <dbReference type="Proteomes" id="UP000268014"/>
    </source>
</evidence>
<evidence type="ECO:0000313" key="2">
    <source>
        <dbReference type="EMBL" id="VDO85297.1"/>
    </source>
</evidence>
<proteinExistence type="predicted"/>
<gene>
    <name evidence="2" type="ORF">HPLM_LOCUS20664</name>
</gene>
<keyword evidence="3" id="KW-1185">Reference proteome</keyword>
<sequence length="87" mass="9681">MMAENEIDKEIEQALYDDQCMRELARFLIVASTEVVSTVKTYFGKHGKHKEPCSYTPNLAHPVGHERSEGANGQLQRTAERTADGSG</sequence>
<protein>
    <submittedName>
        <fullName evidence="4">Transposase</fullName>
    </submittedName>
</protein>